<dbReference type="EMBL" id="QTSX02002871">
    <property type="protein sequence ID" value="KAJ9074105.1"/>
    <property type="molecule type" value="Genomic_DNA"/>
</dbReference>
<evidence type="ECO:0000313" key="2">
    <source>
        <dbReference type="Proteomes" id="UP001165960"/>
    </source>
</evidence>
<gene>
    <name evidence="1" type="ORF">DSO57_1009700</name>
</gene>
<proteinExistence type="predicted"/>
<keyword evidence="2" id="KW-1185">Reference proteome</keyword>
<reference evidence="1" key="1">
    <citation type="submission" date="2022-04" db="EMBL/GenBank/DDBJ databases">
        <title>Genome of the entomopathogenic fungus Entomophthora muscae.</title>
        <authorList>
            <person name="Elya C."/>
            <person name="Lovett B.R."/>
            <person name="Lee E."/>
            <person name="Macias A.M."/>
            <person name="Hajek A.E."/>
            <person name="De Bivort B.L."/>
            <person name="Kasson M.T."/>
            <person name="De Fine Licht H.H."/>
            <person name="Stajich J.E."/>
        </authorList>
    </citation>
    <scope>NUCLEOTIDE SEQUENCE</scope>
    <source>
        <strain evidence="1">Berkeley</strain>
    </source>
</reference>
<comment type="caution">
    <text evidence="1">The sequence shown here is derived from an EMBL/GenBank/DDBJ whole genome shotgun (WGS) entry which is preliminary data.</text>
</comment>
<accession>A0ACC2THP9</accession>
<sequence length="199" mass="20846">MGFCKGPLSSAQYGSQPVASFNTGPGELAAPISIGASSPNAIIGLGGFNATLNQICCVLQQICYQADPIQNSSSRFASEMFPVPFASNPANCTEVLVNNLSATEIADSTANKLAGNSTSVELQGSVIPAIKSNPKEEIASTPNQKKSQTEDDSQLSTSCQQNSPVRPSHPNSNPHFSSHISLLLRSQYPSVGTPKAHKK</sequence>
<organism evidence="1 2">
    <name type="scientific">Entomophthora muscae</name>
    <dbReference type="NCBI Taxonomy" id="34485"/>
    <lineage>
        <taxon>Eukaryota</taxon>
        <taxon>Fungi</taxon>
        <taxon>Fungi incertae sedis</taxon>
        <taxon>Zoopagomycota</taxon>
        <taxon>Entomophthoromycotina</taxon>
        <taxon>Entomophthoromycetes</taxon>
        <taxon>Entomophthorales</taxon>
        <taxon>Entomophthoraceae</taxon>
        <taxon>Entomophthora</taxon>
    </lineage>
</organism>
<dbReference type="Proteomes" id="UP001165960">
    <property type="component" value="Unassembled WGS sequence"/>
</dbReference>
<protein>
    <submittedName>
        <fullName evidence="1">Uncharacterized protein</fullName>
    </submittedName>
</protein>
<name>A0ACC2THP9_9FUNG</name>
<evidence type="ECO:0000313" key="1">
    <source>
        <dbReference type="EMBL" id="KAJ9074105.1"/>
    </source>
</evidence>